<reference evidence="7 8" key="1">
    <citation type="journal article" date="2016" name="Nat. Commun.">
        <title>Thousands of microbial genomes shed light on interconnected biogeochemical processes in an aquifer system.</title>
        <authorList>
            <person name="Anantharaman K."/>
            <person name="Brown C.T."/>
            <person name="Hug L.A."/>
            <person name="Sharon I."/>
            <person name="Castelle C.J."/>
            <person name="Probst A.J."/>
            <person name="Thomas B.C."/>
            <person name="Singh A."/>
            <person name="Wilkins M.J."/>
            <person name="Karaoz U."/>
            <person name="Brodie E.L."/>
            <person name="Williams K.H."/>
            <person name="Hubbard S.S."/>
            <person name="Banfield J.F."/>
        </authorList>
    </citation>
    <scope>NUCLEOTIDE SEQUENCE [LARGE SCALE GENOMIC DNA]</scope>
</reference>
<evidence type="ECO:0000313" key="8">
    <source>
        <dbReference type="Proteomes" id="UP000178222"/>
    </source>
</evidence>
<evidence type="ECO:0000256" key="5">
    <source>
        <dbReference type="ARBA" id="ARBA00023136"/>
    </source>
</evidence>
<evidence type="ECO:0000256" key="2">
    <source>
        <dbReference type="ARBA" id="ARBA00009773"/>
    </source>
</evidence>
<feature type="transmembrane region" description="Helical" evidence="6">
    <location>
        <begin position="33"/>
        <end position="55"/>
    </location>
</feature>
<evidence type="ECO:0008006" key="9">
    <source>
        <dbReference type="Google" id="ProtNLM"/>
    </source>
</evidence>
<dbReference type="InterPro" id="IPR002549">
    <property type="entry name" value="AI-2E-like"/>
</dbReference>
<evidence type="ECO:0000256" key="3">
    <source>
        <dbReference type="ARBA" id="ARBA00022692"/>
    </source>
</evidence>
<comment type="subcellular location">
    <subcellularLocation>
        <location evidence="1">Membrane</location>
        <topology evidence="1">Multi-pass membrane protein</topology>
    </subcellularLocation>
</comment>
<name>A0A1G2RWU8_9BACT</name>
<protein>
    <recommendedName>
        <fullName evidence="9">AI-2E family transporter</fullName>
    </recommendedName>
</protein>
<feature type="transmembrane region" description="Helical" evidence="6">
    <location>
        <begin position="62"/>
        <end position="84"/>
    </location>
</feature>
<feature type="transmembrane region" description="Helical" evidence="6">
    <location>
        <begin position="7"/>
        <end position="27"/>
    </location>
</feature>
<organism evidence="7 8">
    <name type="scientific">Candidatus Wildermuthbacteria bacterium RIFCSPLOWO2_02_FULL_47_9c</name>
    <dbReference type="NCBI Taxonomy" id="1802466"/>
    <lineage>
        <taxon>Bacteria</taxon>
        <taxon>Candidatus Wildermuthiibacteriota</taxon>
    </lineage>
</organism>
<feature type="transmembrane region" description="Helical" evidence="6">
    <location>
        <begin position="142"/>
        <end position="164"/>
    </location>
</feature>
<feature type="transmembrane region" description="Helical" evidence="6">
    <location>
        <begin position="200"/>
        <end position="221"/>
    </location>
</feature>
<keyword evidence="3 6" id="KW-0812">Transmembrane</keyword>
<dbReference type="PANTHER" id="PTHR21716">
    <property type="entry name" value="TRANSMEMBRANE PROTEIN"/>
    <property type="match status" value="1"/>
</dbReference>
<dbReference type="GO" id="GO:0016020">
    <property type="term" value="C:membrane"/>
    <property type="evidence" value="ECO:0007669"/>
    <property type="project" value="UniProtKB-SubCell"/>
</dbReference>
<feature type="non-terminal residue" evidence="7">
    <location>
        <position position="320"/>
    </location>
</feature>
<feature type="transmembrane region" description="Helical" evidence="6">
    <location>
        <begin position="227"/>
        <end position="256"/>
    </location>
</feature>
<evidence type="ECO:0000256" key="6">
    <source>
        <dbReference type="SAM" id="Phobius"/>
    </source>
</evidence>
<dbReference type="GO" id="GO:0055085">
    <property type="term" value="P:transmembrane transport"/>
    <property type="evidence" value="ECO:0007669"/>
    <property type="project" value="TreeGrafter"/>
</dbReference>
<dbReference type="Pfam" id="PF01594">
    <property type="entry name" value="AI-2E_transport"/>
    <property type="match status" value="1"/>
</dbReference>
<dbReference type="Proteomes" id="UP000178222">
    <property type="component" value="Unassembled WGS sequence"/>
</dbReference>
<evidence type="ECO:0000256" key="4">
    <source>
        <dbReference type="ARBA" id="ARBA00022989"/>
    </source>
</evidence>
<evidence type="ECO:0000313" key="7">
    <source>
        <dbReference type="EMBL" id="OHA77304.1"/>
    </source>
</evidence>
<keyword evidence="4 6" id="KW-1133">Transmembrane helix</keyword>
<dbReference type="AlphaFoldDB" id="A0A1G2RWU8"/>
<dbReference type="PANTHER" id="PTHR21716:SF62">
    <property type="entry name" value="TRANSPORT PROTEIN YDBI-RELATED"/>
    <property type="match status" value="1"/>
</dbReference>
<comment type="similarity">
    <text evidence="2">Belongs to the autoinducer-2 exporter (AI-2E) (TC 2.A.86) family.</text>
</comment>
<evidence type="ECO:0000256" key="1">
    <source>
        <dbReference type="ARBA" id="ARBA00004141"/>
    </source>
</evidence>
<keyword evidence="5 6" id="KW-0472">Membrane</keyword>
<accession>A0A1G2RWU8</accession>
<sequence length="320" mass="35296">MNKERILDLSWGSIAKIFAAVLGLYIFFIVKDILLWVIFGIVISILFNPIIEFFIKFRVPRVAAAVATYLASFGFLALMIYATAPFFSTELQRFSERFPEYFNSISPPLKGLGLVAFSDVQSLVDTLNRNATSIASGVLNGLFAVLGGIVSTIFVLSMALFVSLEERTMERAISFLFPKQHEALAFNLWRRAQKRVSGLFLSRIISSLFVGLLTYFTLLIFDVRYPVSLSVIAGITNFIPIVGPLIAGFLIAVVVAMDSPLRALFMVGAFTLIQQIENNVLTPLLSRRFVGLHPVLVLISLAIGGKLWGIMGAFLAVPLS</sequence>
<gene>
    <name evidence="7" type="ORF">A3J30_00160</name>
</gene>
<proteinExistence type="inferred from homology"/>
<feature type="transmembrane region" description="Helical" evidence="6">
    <location>
        <begin position="295"/>
        <end position="317"/>
    </location>
</feature>
<comment type="caution">
    <text evidence="7">The sequence shown here is derived from an EMBL/GenBank/DDBJ whole genome shotgun (WGS) entry which is preliminary data.</text>
</comment>
<dbReference type="EMBL" id="MHUL01000009">
    <property type="protein sequence ID" value="OHA77304.1"/>
    <property type="molecule type" value="Genomic_DNA"/>
</dbReference>